<gene>
    <name evidence="1" type="ORF">SAMN05216372_111109</name>
</gene>
<dbReference type="AlphaFoldDB" id="A0A1I1YP13"/>
<dbReference type="GO" id="GO:0010309">
    <property type="term" value="F:acireductone dioxygenase [iron(II)-requiring] activity"/>
    <property type="evidence" value="ECO:0007669"/>
    <property type="project" value="InterPro"/>
</dbReference>
<dbReference type="EMBL" id="FOMO01000011">
    <property type="protein sequence ID" value="SFE21159.1"/>
    <property type="molecule type" value="Genomic_DNA"/>
</dbReference>
<dbReference type="InterPro" id="IPR004313">
    <property type="entry name" value="ARD"/>
</dbReference>
<dbReference type="InterPro" id="IPR011051">
    <property type="entry name" value="RmlC_Cupin_sf"/>
</dbReference>
<proteinExistence type="predicted"/>
<reference evidence="2" key="1">
    <citation type="submission" date="2016-10" db="EMBL/GenBank/DDBJ databases">
        <authorList>
            <person name="Varghese N."/>
            <person name="Submissions S."/>
        </authorList>
    </citation>
    <scope>NUCLEOTIDE SEQUENCE [LARGE SCALE GENOMIC DNA]</scope>
    <source>
        <strain evidence="2">JCM 2783</strain>
    </source>
</reference>
<keyword evidence="1" id="KW-0223">Dioxygenase</keyword>
<evidence type="ECO:0000313" key="1">
    <source>
        <dbReference type="EMBL" id="SFE21159.1"/>
    </source>
</evidence>
<protein>
    <submittedName>
        <fullName evidence="1">1,2-dihydroxy-3-keto-5-methylthiopentene dioxygenase</fullName>
    </submittedName>
</protein>
<dbReference type="RefSeq" id="WP_167363182.1">
    <property type="nucleotide sequence ID" value="NZ_BSSG01000011.1"/>
</dbReference>
<dbReference type="SUPFAM" id="SSF51182">
    <property type="entry name" value="RmlC-like cupins"/>
    <property type="match status" value="1"/>
</dbReference>
<accession>A0A1I1YP13</accession>
<keyword evidence="1" id="KW-0560">Oxidoreductase</keyword>
<dbReference type="Gene3D" id="2.60.120.10">
    <property type="entry name" value="Jelly Rolls"/>
    <property type="match status" value="1"/>
</dbReference>
<organism evidence="1 2">
    <name type="scientific">Pseudomonas straminea</name>
    <dbReference type="NCBI Taxonomy" id="47882"/>
    <lineage>
        <taxon>Bacteria</taxon>
        <taxon>Pseudomonadati</taxon>
        <taxon>Pseudomonadota</taxon>
        <taxon>Gammaproteobacteria</taxon>
        <taxon>Pseudomonadales</taxon>
        <taxon>Pseudomonadaceae</taxon>
        <taxon>Phytopseudomonas</taxon>
    </lineage>
</organism>
<dbReference type="Pfam" id="PF03079">
    <property type="entry name" value="ARD"/>
    <property type="match status" value="1"/>
</dbReference>
<evidence type="ECO:0000313" key="2">
    <source>
        <dbReference type="Proteomes" id="UP000243950"/>
    </source>
</evidence>
<sequence length="181" mass="19593">MSRLSVHHQSSPQIPNKVLGHAEDIASTLAAVGIEFRELPLENRLQAGASEQEILAALGEILEPLKRDSDLSHAEVISIDQRHWPREGDKPVQAPVEVLADGAQLYLFLAGQGLLSLHVDDYVYALVGERNALISVPAGTRHWFDLGEFPHCAAIRLSAANAVAVRPSGDAIAGDFPRLED</sequence>
<dbReference type="InterPro" id="IPR014710">
    <property type="entry name" value="RmlC-like_jellyroll"/>
</dbReference>
<keyword evidence="2" id="KW-1185">Reference proteome</keyword>
<dbReference type="Proteomes" id="UP000243950">
    <property type="component" value="Unassembled WGS sequence"/>
</dbReference>
<name>A0A1I1YP13_PSEOC</name>